<dbReference type="Gene3D" id="3.40.630.30">
    <property type="match status" value="1"/>
</dbReference>
<sequence length="287" mass="31836">MGKSLNQIVSYNEDLHAAAVLELINADRLIGQPYCDLSMLRLAQSGRSEVDSGWWMELKSPVIEVLERGSKVLGVISYAEHQNGEIAHLLWLHARENDDAISALVDKFLSSTTAPTIQAFQFATALTSGLEALPVAARPSTHATLVGKGFSATDLWRYMHFTTPSRELSTQESAIIKVDESVHGWRISAQEGNREIGFVSAGSLFQGIGVIWLIEVEREYRGQGVGRKLLGTAIKQLRSHGAGEIILYVDDDDRVPGSERNRTAANRLYDTVGFKEIDRLFSYDFKR</sequence>
<dbReference type="Pfam" id="PF00583">
    <property type="entry name" value="Acetyltransf_1"/>
    <property type="match status" value="1"/>
</dbReference>
<gene>
    <name evidence="2" type="ORF">RFN29_27495</name>
</gene>
<dbReference type="Proteomes" id="UP001271249">
    <property type="component" value="Unassembled WGS sequence"/>
</dbReference>
<dbReference type="SUPFAM" id="SSF55729">
    <property type="entry name" value="Acyl-CoA N-acyltransferases (Nat)"/>
    <property type="match status" value="1"/>
</dbReference>
<dbReference type="EMBL" id="JAVIJC010000037">
    <property type="protein sequence ID" value="MDX8495308.1"/>
    <property type="molecule type" value="Genomic_DNA"/>
</dbReference>
<name>A0ABU4Z9Q6_9HYPH</name>
<keyword evidence="2" id="KW-0808">Transferase</keyword>
<protein>
    <submittedName>
        <fullName evidence="2">GNAT family N-acetyltransferase</fullName>
        <ecNumber evidence="2">2.3.1.-</ecNumber>
    </submittedName>
</protein>
<comment type="caution">
    <text evidence="2">The sequence shown here is derived from an EMBL/GenBank/DDBJ whole genome shotgun (WGS) entry which is preliminary data.</text>
</comment>
<proteinExistence type="predicted"/>
<organism evidence="2 3">
    <name type="scientific">Mesorhizobium captivum</name>
    <dbReference type="NCBI Taxonomy" id="3072319"/>
    <lineage>
        <taxon>Bacteria</taxon>
        <taxon>Pseudomonadati</taxon>
        <taxon>Pseudomonadota</taxon>
        <taxon>Alphaproteobacteria</taxon>
        <taxon>Hyphomicrobiales</taxon>
        <taxon>Phyllobacteriaceae</taxon>
        <taxon>Mesorhizobium</taxon>
    </lineage>
</organism>
<keyword evidence="2" id="KW-0012">Acyltransferase</keyword>
<accession>A0ABU4Z9Q6</accession>
<evidence type="ECO:0000313" key="2">
    <source>
        <dbReference type="EMBL" id="MDX8495308.1"/>
    </source>
</evidence>
<feature type="domain" description="N-acetyltransferase" evidence="1">
    <location>
        <begin position="145"/>
        <end position="287"/>
    </location>
</feature>
<dbReference type="CDD" id="cd04301">
    <property type="entry name" value="NAT_SF"/>
    <property type="match status" value="1"/>
</dbReference>
<evidence type="ECO:0000313" key="3">
    <source>
        <dbReference type="Proteomes" id="UP001271249"/>
    </source>
</evidence>
<dbReference type="PROSITE" id="PS51186">
    <property type="entry name" value="GNAT"/>
    <property type="match status" value="1"/>
</dbReference>
<keyword evidence="3" id="KW-1185">Reference proteome</keyword>
<dbReference type="GO" id="GO:0016746">
    <property type="term" value="F:acyltransferase activity"/>
    <property type="evidence" value="ECO:0007669"/>
    <property type="project" value="UniProtKB-KW"/>
</dbReference>
<dbReference type="EC" id="2.3.1.-" evidence="2"/>
<reference evidence="2 3" key="1">
    <citation type="submission" date="2023-08" db="EMBL/GenBank/DDBJ databases">
        <title>Implementing the SeqCode for naming new Mesorhizobium species isolated from Vachellia karroo root nodules.</title>
        <authorList>
            <person name="Van Lill M."/>
        </authorList>
    </citation>
    <scope>NUCLEOTIDE SEQUENCE [LARGE SCALE GENOMIC DNA]</scope>
    <source>
        <strain evidence="2 3">VK22B</strain>
    </source>
</reference>
<dbReference type="RefSeq" id="WP_320229089.1">
    <property type="nucleotide sequence ID" value="NZ_JAVIJB010000037.1"/>
</dbReference>
<dbReference type="InterPro" id="IPR000182">
    <property type="entry name" value="GNAT_dom"/>
</dbReference>
<dbReference type="InterPro" id="IPR016181">
    <property type="entry name" value="Acyl_CoA_acyltransferase"/>
</dbReference>
<evidence type="ECO:0000259" key="1">
    <source>
        <dbReference type="PROSITE" id="PS51186"/>
    </source>
</evidence>